<accession>A0A554X4G9</accession>
<protein>
    <submittedName>
        <fullName evidence="1">Uncharacterized protein</fullName>
    </submittedName>
</protein>
<name>A0A554X4G9_9BURK</name>
<gene>
    <name evidence="1" type="ORF">Tther_00886</name>
</gene>
<dbReference type="EMBL" id="VJOL01000011">
    <property type="protein sequence ID" value="TSE30646.1"/>
    <property type="molecule type" value="Genomic_DNA"/>
</dbReference>
<sequence length="109" mass="12267">MDRLPDVLQGRLEQIAYPHIRDRLEQLKDDPQGMLDYINGLLLDTRDGTRRGFDLTTADALMSIKVDLLIRLGELERLGGHTLLPDSEFSAAPGKPVNGYTKVPLPKNW</sequence>
<dbReference type="OrthoDB" id="8913080at2"/>
<dbReference type="AlphaFoldDB" id="A0A554X4G9"/>
<keyword evidence="2" id="KW-1185">Reference proteome</keyword>
<reference evidence="1 2" key="1">
    <citation type="submission" date="2019-07" db="EMBL/GenBank/DDBJ databases">
        <title>Tepidimonas thermarum AA-1 draft genome.</title>
        <authorList>
            <person name="Da Costa M.S."/>
            <person name="Froufe H.J.C."/>
            <person name="Egas C."/>
            <person name="Albuquerque L."/>
        </authorList>
    </citation>
    <scope>NUCLEOTIDE SEQUENCE [LARGE SCALE GENOMIC DNA]</scope>
    <source>
        <strain evidence="1 2">AA-1</strain>
    </source>
</reference>
<comment type="caution">
    <text evidence="1">The sequence shown here is derived from an EMBL/GenBank/DDBJ whole genome shotgun (WGS) entry which is preliminary data.</text>
</comment>
<proteinExistence type="predicted"/>
<dbReference type="Proteomes" id="UP000318542">
    <property type="component" value="Unassembled WGS sequence"/>
</dbReference>
<organism evidence="1 2">
    <name type="scientific">Tepidimonas thermarum</name>
    <dbReference type="NCBI Taxonomy" id="335431"/>
    <lineage>
        <taxon>Bacteria</taxon>
        <taxon>Pseudomonadati</taxon>
        <taxon>Pseudomonadota</taxon>
        <taxon>Betaproteobacteria</taxon>
        <taxon>Burkholderiales</taxon>
        <taxon>Tepidimonas</taxon>
    </lineage>
</organism>
<evidence type="ECO:0000313" key="2">
    <source>
        <dbReference type="Proteomes" id="UP000318542"/>
    </source>
</evidence>
<evidence type="ECO:0000313" key="1">
    <source>
        <dbReference type="EMBL" id="TSE30646.1"/>
    </source>
</evidence>
<dbReference type="RefSeq" id="WP_143901352.1">
    <property type="nucleotide sequence ID" value="NZ_VJOL01000011.1"/>
</dbReference>